<name>A0A6M3LJX8_9ZZZZ</name>
<proteinExistence type="predicted"/>
<protein>
    <submittedName>
        <fullName evidence="1">Uncharacterized protein</fullName>
    </submittedName>
</protein>
<accession>A0A6M3LJX8</accession>
<gene>
    <name evidence="1" type="ORF">MM415B03795_0006</name>
</gene>
<reference evidence="1" key="1">
    <citation type="submission" date="2020-03" db="EMBL/GenBank/DDBJ databases">
        <title>The deep terrestrial virosphere.</title>
        <authorList>
            <person name="Holmfeldt K."/>
            <person name="Nilsson E."/>
            <person name="Simone D."/>
            <person name="Lopez-Fernandez M."/>
            <person name="Wu X."/>
            <person name="de Brujin I."/>
            <person name="Lundin D."/>
            <person name="Andersson A."/>
            <person name="Bertilsson S."/>
            <person name="Dopson M."/>
        </authorList>
    </citation>
    <scope>NUCLEOTIDE SEQUENCE</scope>
    <source>
        <strain evidence="1">MM415B03795</strain>
    </source>
</reference>
<organism evidence="1">
    <name type="scientific">viral metagenome</name>
    <dbReference type="NCBI Taxonomy" id="1070528"/>
    <lineage>
        <taxon>unclassified sequences</taxon>
        <taxon>metagenomes</taxon>
        <taxon>organismal metagenomes</taxon>
    </lineage>
</organism>
<sequence length="81" mass="9197">MGTILKVVCAWCLKDMGEKDGEGVSGVSHGMCDDCYRMEELIMLAHERDKVESEFLRILKGDEHVLDAINDYWKCQQSTAD</sequence>
<dbReference type="EMBL" id="MT143251">
    <property type="protein sequence ID" value="QJA94669.1"/>
    <property type="molecule type" value="Genomic_DNA"/>
</dbReference>
<dbReference type="AlphaFoldDB" id="A0A6M3LJX8"/>
<evidence type="ECO:0000313" key="1">
    <source>
        <dbReference type="EMBL" id="QJA94669.1"/>
    </source>
</evidence>